<organism evidence="1 2">
    <name type="scientific">Cylindrobasidium torrendii FP15055 ss-10</name>
    <dbReference type="NCBI Taxonomy" id="1314674"/>
    <lineage>
        <taxon>Eukaryota</taxon>
        <taxon>Fungi</taxon>
        <taxon>Dikarya</taxon>
        <taxon>Basidiomycota</taxon>
        <taxon>Agaricomycotina</taxon>
        <taxon>Agaricomycetes</taxon>
        <taxon>Agaricomycetidae</taxon>
        <taxon>Agaricales</taxon>
        <taxon>Marasmiineae</taxon>
        <taxon>Physalacriaceae</taxon>
        <taxon>Cylindrobasidium</taxon>
    </lineage>
</organism>
<sequence>HRDTKDSIAATTVLFAWTDAPVEEGFEGGRIYFTELGAYGVLNSFIIENFSGRETHGGTPPRGAKGAIIDKPYVRVAIVLYPPSLVMSGNAVYNI</sequence>
<feature type="non-terminal residue" evidence="1">
    <location>
        <position position="1"/>
    </location>
</feature>
<reference evidence="1 2" key="1">
    <citation type="journal article" date="2015" name="Fungal Genet. Biol.">
        <title>Evolution of novel wood decay mechanisms in Agaricales revealed by the genome sequences of Fistulina hepatica and Cylindrobasidium torrendii.</title>
        <authorList>
            <person name="Floudas D."/>
            <person name="Held B.W."/>
            <person name="Riley R."/>
            <person name="Nagy L.G."/>
            <person name="Koehler G."/>
            <person name="Ransdell A.S."/>
            <person name="Younus H."/>
            <person name="Chow J."/>
            <person name="Chiniquy J."/>
            <person name="Lipzen A."/>
            <person name="Tritt A."/>
            <person name="Sun H."/>
            <person name="Haridas S."/>
            <person name="LaButti K."/>
            <person name="Ohm R.A."/>
            <person name="Kues U."/>
            <person name="Blanchette R.A."/>
            <person name="Grigoriev I.V."/>
            <person name="Minto R.E."/>
            <person name="Hibbett D.S."/>
        </authorList>
    </citation>
    <scope>NUCLEOTIDE SEQUENCE [LARGE SCALE GENOMIC DNA]</scope>
    <source>
        <strain evidence="1 2">FP15055 ss-10</strain>
    </source>
</reference>
<feature type="non-terminal residue" evidence="1">
    <location>
        <position position="95"/>
    </location>
</feature>
<evidence type="ECO:0000313" key="2">
    <source>
        <dbReference type="Proteomes" id="UP000054007"/>
    </source>
</evidence>
<name>A0A0D7B8Z0_9AGAR</name>
<dbReference type="Proteomes" id="UP000054007">
    <property type="component" value="Unassembled WGS sequence"/>
</dbReference>
<evidence type="ECO:0008006" key="3">
    <source>
        <dbReference type="Google" id="ProtNLM"/>
    </source>
</evidence>
<proteinExistence type="predicted"/>
<evidence type="ECO:0000313" key="1">
    <source>
        <dbReference type="EMBL" id="KIY67038.1"/>
    </source>
</evidence>
<keyword evidence="2" id="KW-1185">Reference proteome</keyword>
<dbReference type="EMBL" id="KN880536">
    <property type="protein sequence ID" value="KIY67038.1"/>
    <property type="molecule type" value="Genomic_DNA"/>
</dbReference>
<dbReference type="AlphaFoldDB" id="A0A0D7B8Z0"/>
<protein>
    <recommendedName>
        <fullName evidence="3">Prolyl 4-hydroxylase alpha subunit Fe(2+) 2OG dioxygenase domain-containing protein</fullName>
    </recommendedName>
</protein>
<gene>
    <name evidence="1" type="ORF">CYLTODRAFT_324453</name>
</gene>
<accession>A0A0D7B8Z0</accession>